<dbReference type="AlphaFoldDB" id="A0A1B6D322"/>
<name>A0A1B6D322_9HEMI</name>
<keyword evidence="4 6" id="KW-1133">Transmembrane helix</keyword>
<dbReference type="GO" id="GO:0016020">
    <property type="term" value="C:membrane"/>
    <property type="evidence" value="ECO:0007669"/>
    <property type="project" value="UniProtKB-SubCell"/>
</dbReference>
<evidence type="ECO:0000256" key="3">
    <source>
        <dbReference type="ARBA" id="ARBA00022692"/>
    </source>
</evidence>
<feature type="transmembrane region" description="Helical" evidence="6">
    <location>
        <begin position="351"/>
        <end position="374"/>
    </location>
</feature>
<dbReference type="SUPFAM" id="SSF53474">
    <property type="entry name" value="alpha/beta-Hydrolases"/>
    <property type="match status" value="1"/>
</dbReference>
<feature type="transmembrane region" description="Helical" evidence="6">
    <location>
        <begin position="179"/>
        <end position="204"/>
    </location>
</feature>
<evidence type="ECO:0008006" key="8">
    <source>
        <dbReference type="Google" id="ProtNLM"/>
    </source>
</evidence>
<dbReference type="EMBL" id="GEDC01017265">
    <property type="protein sequence ID" value="JAS20033.1"/>
    <property type="molecule type" value="Transcribed_RNA"/>
</dbReference>
<dbReference type="PANTHER" id="PTHR17920:SF3">
    <property type="entry name" value="TRANSMEMBRANE AND COILED-COIL DOMAIN-CONTAINING PROTEIN 4"/>
    <property type="match status" value="1"/>
</dbReference>
<evidence type="ECO:0000256" key="6">
    <source>
        <dbReference type="SAM" id="Phobius"/>
    </source>
</evidence>
<proteinExistence type="inferred from homology"/>
<protein>
    <recommendedName>
        <fullName evidence="8">Transmembrane and coiled-coil domain-containing protein 4</fullName>
    </recommendedName>
</protein>
<feature type="transmembrane region" description="Helical" evidence="6">
    <location>
        <begin position="216"/>
        <end position="239"/>
    </location>
</feature>
<keyword evidence="5 6" id="KW-0472">Membrane</keyword>
<organism evidence="7">
    <name type="scientific">Clastoptera arizonana</name>
    <name type="common">Arizona spittle bug</name>
    <dbReference type="NCBI Taxonomy" id="38151"/>
    <lineage>
        <taxon>Eukaryota</taxon>
        <taxon>Metazoa</taxon>
        <taxon>Ecdysozoa</taxon>
        <taxon>Arthropoda</taxon>
        <taxon>Hexapoda</taxon>
        <taxon>Insecta</taxon>
        <taxon>Pterygota</taxon>
        <taxon>Neoptera</taxon>
        <taxon>Paraneoptera</taxon>
        <taxon>Hemiptera</taxon>
        <taxon>Auchenorrhyncha</taxon>
        <taxon>Cercopoidea</taxon>
        <taxon>Clastopteridae</taxon>
        <taxon>Clastoptera</taxon>
    </lineage>
</organism>
<accession>A0A1B6D322</accession>
<dbReference type="InterPro" id="IPR029058">
    <property type="entry name" value="AB_hydrolase_fold"/>
</dbReference>
<dbReference type="InterPro" id="IPR007941">
    <property type="entry name" value="DUF726"/>
</dbReference>
<sequence length="498" mass="54749">MAVRKDYTSARNVRDAITHGNELTDAGKYSYTALCALGLNYLFNNNWDETFNKQCLATLIKQLQLPSQVEPFMDSILKGEIKQPIKPYVEVLKEEPRISGDLSILLHDFILLGVQEGKYDARWRVLVQHLTEQLDISHELMDVFENSVVDCLTSKHPVKTKEEIAGAKHRQMVVKAKRYALIGLATLGGGALIGITGGLAAPLIGAGLGTIVGGSAAILGTAAGVAVVGSLFGAAGAGLTGYKMHKRVGEIEEFAFGHLDCVEKMTKNNNEKDDYKVEIQFKQHLHITIAITGWLRDDKVDMFVQPWLCLSMSKEQYYLRYESSYLLELGRAMDYIVSAMVSMATQEVLKFTALAGIISAVAWPAGLLGLASVIDNPWGVCCRRSAQVGKQLAEVLLSREQGYRPVTLVGYSLGARVIYYCLREMSERKGCEGIIQDAILIGGPCSGNSYEWQKFTRVVAGRLVNGYCRSDWLLKFLYRTLSMPTGGVAGLQPVTIGF</sequence>
<evidence type="ECO:0000256" key="2">
    <source>
        <dbReference type="ARBA" id="ARBA00009824"/>
    </source>
</evidence>
<evidence type="ECO:0000256" key="4">
    <source>
        <dbReference type="ARBA" id="ARBA00022989"/>
    </source>
</evidence>
<evidence type="ECO:0000313" key="7">
    <source>
        <dbReference type="EMBL" id="JAS20033.1"/>
    </source>
</evidence>
<evidence type="ECO:0000256" key="5">
    <source>
        <dbReference type="ARBA" id="ARBA00023136"/>
    </source>
</evidence>
<evidence type="ECO:0000256" key="1">
    <source>
        <dbReference type="ARBA" id="ARBA00004141"/>
    </source>
</evidence>
<dbReference type="PANTHER" id="PTHR17920">
    <property type="entry name" value="TRANSMEMBRANE AND COILED-COIL DOMAIN-CONTAINING PROTEIN 4 TMCO4"/>
    <property type="match status" value="1"/>
</dbReference>
<reference evidence="7" key="1">
    <citation type="submission" date="2015-12" db="EMBL/GenBank/DDBJ databases">
        <title>De novo transcriptome assembly of four potential Pierce s Disease insect vectors from Arizona vineyards.</title>
        <authorList>
            <person name="Tassone E.E."/>
        </authorList>
    </citation>
    <scope>NUCLEOTIDE SEQUENCE</scope>
</reference>
<comment type="subcellular location">
    <subcellularLocation>
        <location evidence="1">Membrane</location>
        <topology evidence="1">Multi-pass membrane protein</topology>
    </subcellularLocation>
</comment>
<dbReference type="Pfam" id="PF05277">
    <property type="entry name" value="DUF726"/>
    <property type="match status" value="1"/>
</dbReference>
<gene>
    <name evidence="7" type="ORF">g.41603</name>
</gene>
<comment type="similarity">
    <text evidence="2">Belongs to the TMCO4 family.</text>
</comment>
<keyword evidence="3 6" id="KW-0812">Transmembrane</keyword>